<accession>A0AAW2UDB2</accession>
<gene>
    <name evidence="2" type="ORF">Sradi_1631700</name>
</gene>
<reference evidence="2" key="1">
    <citation type="submission" date="2020-06" db="EMBL/GenBank/DDBJ databases">
        <authorList>
            <person name="Li T."/>
            <person name="Hu X."/>
            <person name="Zhang T."/>
            <person name="Song X."/>
            <person name="Zhang H."/>
            <person name="Dai N."/>
            <person name="Sheng W."/>
            <person name="Hou X."/>
            <person name="Wei L."/>
        </authorList>
    </citation>
    <scope>NUCLEOTIDE SEQUENCE</scope>
    <source>
        <strain evidence="2">G02</strain>
        <tissue evidence="2">Leaf</tissue>
    </source>
</reference>
<evidence type="ECO:0000313" key="2">
    <source>
        <dbReference type="EMBL" id="KAL0414300.1"/>
    </source>
</evidence>
<sequence>MSSRNTEINSFTITTTPPTAIGSPSGSSSAAGATTVSSPTNPQPLREPKTPRLEHLRPVPAQPPAATFPLPLQRCPRPRIPPLPRSVRKNQGPHSALPLLRATQPARTLPLSPPPGLGQP</sequence>
<evidence type="ECO:0000256" key="1">
    <source>
        <dbReference type="SAM" id="MobiDB-lite"/>
    </source>
</evidence>
<reference evidence="2" key="2">
    <citation type="journal article" date="2024" name="Plant">
        <title>Genomic evolution and insights into agronomic trait innovations of Sesamum species.</title>
        <authorList>
            <person name="Miao H."/>
            <person name="Wang L."/>
            <person name="Qu L."/>
            <person name="Liu H."/>
            <person name="Sun Y."/>
            <person name="Le M."/>
            <person name="Wang Q."/>
            <person name="Wei S."/>
            <person name="Zheng Y."/>
            <person name="Lin W."/>
            <person name="Duan Y."/>
            <person name="Cao H."/>
            <person name="Xiong S."/>
            <person name="Wang X."/>
            <person name="Wei L."/>
            <person name="Li C."/>
            <person name="Ma Q."/>
            <person name="Ju M."/>
            <person name="Zhao R."/>
            <person name="Li G."/>
            <person name="Mu C."/>
            <person name="Tian Q."/>
            <person name="Mei H."/>
            <person name="Zhang T."/>
            <person name="Gao T."/>
            <person name="Zhang H."/>
        </authorList>
    </citation>
    <scope>NUCLEOTIDE SEQUENCE</scope>
    <source>
        <strain evidence="2">G02</strain>
    </source>
</reference>
<feature type="compositionally biased region" description="Low complexity" evidence="1">
    <location>
        <begin position="10"/>
        <end position="40"/>
    </location>
</feature>
<proteinExistence type="predicted"/>
<comment type="caution">
    <text evidence="2">The sequence shown here is derived from an EMBL/GenBank/DDBJ whole genome shotgun (WGS) entry which is preliminary data.</text>
</comment>
<feature type="compositionally biased region" description="Pro residues" evidence="1">
    <location>
        <begin position="111"/>
        <end position="120"/>
    </location>
</feature>
<dbReference type="AlphaFoldDB" id="A0AAW2UDB2"/>
<organism evidence="2">
    <name type="scientific">Sesamum radiatum</name>
    <name type="common">Black benniseed</name>
    <dbReference type="NCBI Taxonomy" id="300843"/>
    <lineage>
        <taxon>Eukaryota</taxon>
        <taxon>Viridiplantae</taxon>
        <taxon>Streptophyta</taxon>
        <taxon>Embryophyta</taxon>
        <taxon>Tracheophyta</taxon>
        <taxon>Spermatophyta</taxon>
        <taxon>Magnoliopsida</taxon>
        <taxon>eudicotyledons</taxon>
        <taxon>Gunneridae</taxon>
        <taxon>Pentapetalae</taxon>
        <taxon>asterids</taxon>
        <taxon>lamiids</taxon>
        <taxon>Lamiales</taxon>
        <taxon>Pedaliaceae</taxon>
        <taxon>Sesamum</taxon>
    </lineage>
</organism>
<protein>
    <submittedName>
        <fullName evidence="2">Uncharacterized protein</fullName>
    </submittedName>
</protein>
<feature type="region of interest" description="Disordered" evidence="1">
    <location>
        <begin position="1"/>
        <end position="120"/>
    </location>
</feature>
<name>A0AAW2UDB2_SESRA</name>
<dbReference type="EMBL" id="JACGWJ010000006">
    <property type="protein sequence ID" value="KAL0414300.1"/>
    <property type="molecule type" value="Genomic_DNA"/>
</dbReference>
<feature type="compositionally biased region" description="Basic and acidic residues" evidence="1">
    <location>
        <begin position="46"/>
        <end position="57"/>
    </location>
</feature>